<sequence>MELLEDYNKALIALLTRQLPIDFLIADLNRIKKSLNENKKLAELSAQQSTGGNKSTTVSDSPGRDDDYPGNIGTP</sequence>
<proteinExistence type="predicted"/>
<evidence type="ECO:0000313" key="2">
    <source>
        <dbReference type="EMBL" id="QCQ85013.1"/>
    </source>
</evidence>
<accession>A0A4V1F5G8</accession>
<reference evidence="2" key="1">
    <citation type="submission" date="2018-12" db="EMBL/GenBank/DDBJ databases">
        <title>Singled stranded DNA viruses identified in blackflies (Austrosimulium ungulatum) sampled in New Zealand.</title>
        <authorList>
            <person name="Kraberger S."/>
            <person name="Fontenele R.S."/>
            <person name="Schmidlin K."/>
            <person name="Walters M."/>
            <person name="Varsani A."/>
        </authorList>
    </citation>
    <scope>NUCLEOTIDE SEQUENCE [LARGE SCALE GENOMIC DNA]</scope>
    <source>
        <strain evidence="2">156</strain>
    </source>
</reference>
<organism evidence="2">
    <name type="scientific">Blackfly microvirus SF02</name>
    <dbReference type="NCBI Taxonomy" id="2576452"/>
    <lineage>
        <taxon>Viruses</taxon>
        <taxon>Monodnaviria</taxon>
        <taxon>Sangervirae</taxon>
        <taxon>Phixviricota</taxon>
        <taxon>Malgrandaviricetes</taxon>
        <taxon>Petitvirales</taxon>
        <taxon>Microviridae</taxon>
        <taxon>Microvirus</taxon>
    </lineage>
</organism>
<protein>
    <submittedName>
        <fullName evidence="2">Uncharacterized protein</fullName>
    </submittedName>
</protein>
<feature type="region of interest" description="Disordered" evidence="1">
    <location>
        <begin position="42"/>
        <end position="75"/>
    </location>
</feature>
<feature type="compositionally biased region" description="Polar residues" evidence="1">
    <location>
        <begin position="45"/>
        <end position="60"/>
    </location>
</feature>
<name>A0A4V1F5G8_9VIRU</name>
<dbReference type="EMBL" id="MK249208">
    <property type="protein sequence ID" value="QCQ85013.1"/>
    <property type="molecule type" value="Genomic_DNA"/>
</dbReference>
<evidence type="ECO:0000256" key="1">
    <source>
        <dbReference type="SAM" id="MobiDB-lite"/>
    </source>
</evidence>
<dbReference type="Proteomes" id="UP000322506">
    <property type="component" value="Segment"/>
</dbReference>